<gene>
    <name evidence="11" type="ORF">MWN34_04920</name>
</gene>
<feature type="domain" description="ABC transmembrane type-1" evidence="10">
    <location>
        <begin position="131"/>
        <end position="320"/>
    </location>
</feature>
<evidence type="ECO:0000256" key="6">
    <source>
        <dbReference type="ARBA" id="ARBA00022927"/>
    </source>
</evidence>
<dbReference type="Pfam" id="PF00528">
    <property type="entry name" value="BPD_transp_1"/>
    <property type="match status" value="1"/>
</dbReference>
<accession>A0ABT0D8I0</accession>
<reference evidence="11 12" key="1">
    <citation type="submission" date="2022-04" db="EMBL/GenBank/DDBJ databases">
        <authorList>
            <person name="Grouzdev D.S."/>
            <person name="Pantiukh K.S."/>
            <person name="Krutkina M.S."/>
        </authorList>
    </citation>
    <scope>NUCLEOTIDE SEQUENCE [LARGE SCALE GENOMIC DNA]</scope>
    <source>
        <strain evidence="11 12">6x-1</strain>
    </source>
</reference>
<evidence type="ECO:0000256" key="9">
    <source>
        <dbReference type="RuleBase" id="RU363032"/>
    </source>
</evidence>
<evidence type="ECO:0000256" key="7">
    <source>
        <dbReference type="ARBA" id="ARBA00022989"/>
    </source>
</evidence>
<evidence type="ECO:0000256" key="2">
    <source>
        <dbReference type="ARBA" id="ARBA00022448"/>
    </source>
</evidence>
<dbReference type="CDD" id="cd06261">
    <property type="entry name" value="TM_PBP2"/>
    <property type="match status" value="1"/>
</dbReference>
<dbReference type="EMBL" id="JALKCH010000003">
    <property type="protein sequence ID" value="MCK0196250.1"/>
    <property type="molecule type" value="Genomic_DNA"/>
</dbReference>
<evidence type="ECO:0000313" key="12">
    <source>
        <dbReference type="Proteomes" id="UP001203284"/>
    </source>
</evidence>
<feature type="transmembrane region" description="Helical" evidence="9">
    <location>
        <begin position="133"/>
        <end position="159"/>
    </location>
</feature>
<evidence type="ECO:0000259" key="10">
    <source>
        <dbReference type="PROSITE" id="PS50928"/>
    </source>
</evidence>
<dbReference type="PANTHER" id="PTHR43386">
    <property type="entry name" value="OLIGOPEPTIDE TRANSPORT SYSTEM PERMEASE PROTEIN APPC"/>
    <property type="match status" value="1"/>
</dbReference>
<dbReference type="PROSITE" id="PS50928">
    <property type="entry name" value="ABC_TM1"/>
    <property type="match status" value="1"/>
</dbReference>
<evidence type="ECO:0000256" key="8">
    <source>
        <dbReference type="ARBA" id="ARBA00023136"/>
    </source>
</evidence>
<comment type="caution">
    <text evidence="11">The sequence shown here is derived from an EMBL/GenBank/DDBJ whole genome shotgun (WGS) entry which is preliminary data.</text>
</comment>
<keyword evidence="5" id="KW-0571">Peptide transport</keyword>
<dbReference type="InterPro" id="IPR025966">
    <property type="entry name" value="OppC_N"/>
</dbReference>
<evidence type="ECO:0000256" key="5">
    <source>
        <dbReference type="ARBA" id="ARBA00022856"/>
    </source>
</evidence>
<keyword evidence="8 9" id="KW-0472">Membrane</keyword>
<evidence type="ECO:0000313" key="11">
    <source>
        <dbReference type="EMBL" id="MCK0196250.1"/>
    </source>
</evidence>
<feature type="transmembrane region" description="Helical" evidence="9">
    <location>
        <begin position="65"/>
        <end position="86"/>
    </location>
</feature>
<keyword evidence="6" id="KW-0653">Protein transport</keyword>
<feature type="transmembrane region" description="Helical" evidence="9">
    <location>
        <begin position="297"/>
        <end position="320"/>
    </location>
</feature>
<keyword evidence="12" id="KW-1185">Reference proteome</keyword>
<keyword evidence="3" id="KW-1003">Cell membrane</keyword>
<dbReference type="InterPro" id="IPR035906">
    <property type="entry name" value="MetI-like_sf"/>
</dbReference>
<keyword evidence="7 9" id="KW-1133">Transmembrane helix</keyword>
<dbReference type="SUPFAM" id="SSF161098">
    <property type="entry name" value="MetI-like"/>
    <property type="match status" value="1"/>
</dbReference>
<dbReference type="RefSeq" id="WP_247027173.1">
    <property type="nucleotide sequence ID" value="NZ_JALKCH010000003.1"/>
</dbReference>
<protein>
    <submittedName>
        <fullName evidence="11">ABC transporter permease subunit</fullName>
    </submittedName>
</protein>
<evidence type="ECO:0000256" key="1">
    <source>
        <dbReference type="ARBA" id="ARBA00004651"/>
    </source>
</evidence>
<dbReference type="InterPro" id="IPR050366">
    <property type="entry name" value="BP-dependent_transpt_permease"/>
</dbReference>
<dbReference type="InterPro" id="IPR000515">
    <property type="entry name" value="MetI-like"/>
</dbReference>
<sequence>MAERLIDNATTPTLADERVNAADAVDPSGAVLPLEEIAASSVEAVPAERSALAGFWAAFRENRGAVAGLMVVLAIAILAVIAPLVAPHAPTEQFRDFVQTPPVWSEGGSWRFPLGTDAVGRDILSRLIYGARISLGIGVSVMLVSVAVGIVLGLASAFLRGLADTVIMRVMDVITAIPSLVLAILVVAVLGPSLVNTIVAVTVVYLPRYVRIVRAAALAELSKEYVVAARVAGVGTLRLMFVTVLPNCLAPLIVQAALGVSDAILEAAALGFLGLGAQPPTPEWGAMLADSREFIRAAPWIVTLPGLAILITVVAINLMGDGLRDALDPKLRRS</sequence>
<proteinExistence type="inferred from homology"/>
<evidence type="ECO:0000256" key="3">
    <source>
        <dbReference type="ARBA" id="ARBA00022475"/>
    </source>
</evidence>
<name>A0ABT0D8I0_9HYPH</name>
<organism evidence="11 12">
    <name type="scientific">Ancylobacter crimeensis</name>
    <dbReference type="NCBI Taxonomy" id="2579147"/>
    <lineage>
        <taxon>Bacteria</taxon>
        <taxon>Pseudomonadati</taxon>
        <taxon>Pseudomonadota</taxon>
        <taxon>Alphaproteobacteria</taxon>
        <taxon>Hyphomicrobiales</taxon>
        <taxon>Xanthobacteraceae</taxon>
        <taxon>Ancylobacter</taxon>
    </lineage>
</organism>
<dbReference type="Gene3D" id="1.10.3720.10">
    <property type="entry name" value="MetI-like"/>
    <property type="match status" value="1"/>
</dbReference>
<keyword evidence="2 9" id="KW-0813">Transport</keyword>
<dbReference type="PANTHER" id="PTHR43386:SF1">
    <property type="entry name" value="D,D-DIPEPTIDE TRANSPORT SYSTEM PERMEASE PROTEIN DDPC-RELATED"/>
    <property type="match status" value="1"/>
</dbReference>
<keyword evidence="4 9" id="KW-0812">Transmembrane</keyword>
<comment type="subcellular location">
    <subcellularLocation>
        <location evidence="1 9">Cell membrane</location>
        <topology evidence="1 9">Multi-pass membrane protein</topology>
    </subcellularLocation>
</comment>
<feature type="transmembrane region" description="Helical" evidence="9">
    <location>
        <begin position="180"/>
        <end position="205"/>
    </location>
</feature>
<evidence type="ECO:0000256" key="4">
    <source>
        <dbReference type="ARBA" id="ARBA00022692"/>
    </source>
</evidence>
<dbReference type="Proteomes" id="UP001203284">
    <property type="component" value="Unassembled WGS sequence"/>
</dbReference>
<comment type="similarity">
    <text evidence="9">Belongs to the binding-protein-dependent transport system permease family.</text>
</comment>
<dbReference type="Pfam" id="PF12911">
    <property type="entry name" value="OppC_N"/>
    <property type="match status" value="1"/>
</dbReference>